<dbReference type="PANTHER" id="PTHR42715:SF5">
    <property type="entry name" value="BETA-GLUCOSIDASE M-RELATED"/>
    <property type="match status" value="1"/>
</dbReference>
<dbReference type="SMART" id="SM01217">
    <property type="entry name" value="Fn3_like"/>
    <property type="match status" value="1"/>
</dbReference>
<evidence type="ECO:0000256" key="17">
    <source>
        <dbReference type="ARBA" id="ARBA00083611"/>
    </source>
</evidence>
<keyword evidence="8" id="KW-0378">Hydrolase</keyword>
<dbReference type="FunFam" id="3.20.20.300:FF:000002">
    <property type="entry name" value="Probable beta-glucosidase"/>
    <property type="match status" value="1"/>
</dbReference>
<dbReference type="Gene3D" id="2.60.40.10">
    <property type="entry name" value="Immunoglobulins"/>
    <property type="match status" value="1"/>
</dbReference>
<dbReference type="Gene3D" id="3.40.50.1700">
    <property type="entry name" value="Glycoside hydrolase family 3 C-terminal domain"/>
    <property type="match status" value="1"/>
</dbReference>
<evidence type="ECO:0000256" key="4">
    <source>
        <dbReference type="ARBA" id="ARBA00005336"/>
    </source>
</evidence>
<proteinExistence type="inferred from homology"/>
<evidence type="ECO:0000256" key="8">
    <source>
        <dbReference type="ARBA" id="ARBA00022801"/>
    </source>
</evidence>
<dbReference type="Pfam" id="PF00933">
    <property type="entry name" value="Glyco_hydro_3"/>
    <property type="match status" value="1"/>
</dbReference>
<dbReference type="InterPro" id="IPR017853">
    <property type="entry name" value="GH"/>
</dbReference>
<dbReference type="InterPro" id="IPR036962">
    <property type="entry name" value="Glyco_hydro_3_N_sf"/>
</dbReference>
<feature type="domain" description="Fibronectin type III-like" evidence="19">
    <location>
        <begin position="688"/>
        <end position="757"/>
    </location>
</feature>
<comment type="pathway">
    <text evidence="3">Glycan metabolism; cellulose degradation.</text>
</comment>
<dbReference type="PANTHER" id="PTHR42715">
    <property type="entry name" value="BETA-GLUCOSIDASE"/>
    <property type="match status" value="1"/>
</dbReference>
<dbReference type="EMBL" id="JAPEVB010000003">
    <property type="protein sequence ID" value="KAJ4391555.1"/>
    <property type="molecule type" value="Genomic_DNA"/>
</dbReference>
<dbReference type="Gene3D" id="3.20.20.300">
    <property type="entry name" value="Glycoside hydrolase, family 3, N-terminal domain"/>
    <property type="match status" value="1"/>
</dbReference>
<evidence type="ECO:0000256" key="12">
    <source>
        <dbReference type="ARBA" id="ARBA00023295"/>
    </source>
</evidence>
<accession>A0A9W8YV28</accession>
<name>A0A9W8YV28_9PEZI</name>
<evidence type="ECO:0000256" key="2">
    <source>
        <dbReference type="ARBA" id="ARBA00004613"/>
    </source>
</evidence>
<dbReference type="EC" id="3.2.1.21" evidence="5"/>
<keyword evidence="6" id="KW-0964">Secreted</keyword>
<dbReference type="GO" id="GO:0030245">
    <property type="term" value="P:cellulose catabolic process"/>
    <property type="evidence" value="ECO:0007669"/>
    <property type="project" value="UniProtKB-KW"/>
</dbReference>
<evidence type="ECO:0000256" key="3">
    <source>
        <dbReference type="ARBA" id="ARBA00004987"/>
    </source>
</evidence>
<feature type="signal peptide" evidence="18">
    <location>
        <begin position="1"/>
        <end position="18"/>
    </location>
</feature>
<evidence type="ECO:0000256" key="13">
    <source>
        <dbReference type="ARBA" id="ARBA00023326"/>
    </source>
</evidence>
<comment type="catalytic activity">
    <reaction evidence="1">
        <text>Hydrolysis of terminal, non-reducing beta-D-glucosyl residues with release of beta-D-glucose.</text>
        <dbReference type="EC" id="3.2.1.21"/>
    </reaction>
</comment>
<dbReference type="InterPro" id="IPR036881">
    <property type="entry name" value="Glyco_hydro_3_C_sf"/>
</dbReference>
<dbReference type="Pfam" id="PF14310">
    <property type="entry name" value="Fn3-like"/>
    <property type="match status" value="1"/>
</dbReference>
<evidence type="ECO:0000256" key="14">
    <source>
        <dbReference type="ARBA" id="ARBA00070030"/>
    </source>
</evidence>
<dbReference type="InterPro" id="IPR050288">
    <property type="entry name" value="Cellulose_deg_GH3"/>
</dbReference>
<evidence type="ECO:0000256" key="9">
    <source>
        <dbReference type="ARBA" id="ARBA00023001"/>
    </source>
</evidence>
<evidence type="ECO:0000313" key="20">
    <source>
        <dbReference type="EMBL" id="KAJ4391555.1"/>
    </source>
</evidence>
<evidence type="ECO:0000256" key="10">
    <source>
        <dbReference type="ARBA" id="ARBA00023180"/>
    </source>
</evidence>
<reference evidence="20" key="1">
    <citation type="submission" date="2022-10" db="EMBL/GenBank/DDBJ databases">
        <title>Tapping the CABI collections for fungal endophytes: first genome assemblies for Collariella, Neodidymelliopsis, Ascochyta clinopodiicola, Didymella pomorum, Didymosphaeria variabile, Neocosmospora piperis and Neocucurbitaria cava.</title>
        <authorList>
            <person name="Hill R."/>
        </authorList>
    </citation>
    <scope>NUCLEOTIDE SEQUENCE</scope>
    <source>
        <strain evidence="20">IMI 355082</strain>
    </source>
</reference>
<keyword evidence="7 18" id="KW-0732">Signal</keyword>
<comment type="caution">
    <text evidence="20">The sequence shown here is derived from an EMBL/GenBank/DDBJ whole genome shotgun (WGS) entry which is preliminary data.</text>
</comment>
<dbReference type="GO" id="GO:0005576">
    <property type="term" value="C:extracellular region"/>
    <property type="evidence" value="ECO:0007669"/>
    <property type="project" value="UniProtKB-SubCell"/>
</dbReference>
<evidence type="ECO:0000256" key="18">
    <source>
        <dbReference type="SAM" id="SignalP"/>
    </source>
</evidence>
<feature type="chain" id="PRO_5040894818" description="Beta-glucosidase cel3A" evidence="18">
    <location>
        <begin position="19"/>
        <end position="768"/>
    </location>
</feature>
<gene>
    <name evidence="20" type="ORF">N0V93_005173</name>
</gene>
<keyword evidence="11" id="KW-0119">Carbohydrate metabolism</keyword>
<dbReference type="SUPFAM" id="SSF51445">
    <property type="entry name" value="(Trans)glycosidases"/>
    <property type="match status" value="1"/>
</dbReference>
<dbReference type="InterPro" id="IPR002772">
    <property type="entry name" value="Glyco_hydro_3_C"/>
</dbReference>
<dbReference type="SUPFAM" id="SSF52279">
    <property type="entry name" value="Beta-D-glucan exohydrolase, C-terminal domain"/>
    <property type="match status" value="1"/>
</dbReference>
<dbReference type="GO" id="GO:0008422">
    <property type="term" value="F:beta-glucosidase activity"/>
    <property type="evidence" value="ECO:0007669"/>
    <property type="project" value="UniProtKB-EC"/>
</dbReference>
<dbReference type="InterPro" id="IPR001764">
    <property type="entry name" value="Glyco_hydro_3_N"/>
</dbReference>
<protein>
    <recommendedName>
        <fullName evidence="14">Beta-glucosidase cel3A</fullName>
        <ecNumber evidence="5">3.2.1.21</ecNumber>
    </recommendedName>
    <alternativeName>
        <fullName evidence="15">Beta-D-glucoside glucohydrolase cel3A</fullName>
    </alternativeName>
    <alternativeName>
        <fullName evidence="17">Cellobiase cel3A</fullName>
    </alternativeName>
    <alternativeName>
        <fullName evidence="16">Gentiobiase cel3A</fullName>
    </alternativeName>
</protein>
<evidence type="ECO:0000256" key="7">
    <source>
        <dbReference type="ARBA" id="ARBA00022729"/>
    </source>
</evidence>
<keyword evidence="9" id="KW-0136">Cellulose degradation</keyword>
<dbReference type="InterPro" id="IPR026891">
    <property type="entry name" value="Fn3-like"/>
</dbReference>
<dbReference type="Proteomes" id="UP001140453">
    <property type="component" value="Unassembled WGS sequence"/>
</dbReference>
<evidence type="ECO:0000256" key="5">
    <source>
        <dbReference type="ARBA" id="ARBA00012744"/>
    </source>
</evidence>
<keyword evidence="21" id="KW-1185">Reference proteome</keyword>
<dbReference type="AlphaFoldDB" id="A0A9W8YV28"/>
<dbReference type="PRINTS" id="PR00133">
    <property type="entry name" value="GLHYDRLASE3"/>
</dbReference>
<dbReference type="FunFam" id="2.60.40.10:FF:000757">
    <property type="entry name" value="Beta-glucosidase G"/>
    <property type="match status" value="1"/>
</dbReference>
<keyword evidence="13" id="KW-0624">Polysaccharide degradation</keyword>
<comment type="similarity">
    <text evidence="4">Belongs to the glycosyl hydrolase 3 family.</text>
</comment>
<dbReference type="OrthoDB" id="416222at2759"/>
<evidence type="ECO:0000256" key="6">
    <source>
        <dbReference type="ARBA" id="ARBA00022525"/>
    </source>
</evidence>
<evidence type="ECO:0000313" key="21">
    <source>
        <dbReference type="Proteomes" id="UP001140453"/>
    </source>
</evidence>
<sequence>MKVQLSVIAAIQAVLVASQTNSTEAPSEVPYYGLSPPVYPTPIGNGSSTTQWAAAYKRAKALVSQMTLDEKSNLTRGYTTGPCIGNTGSVERLGIAALCISDAPDGIRGQEFVSAFPAGIHVASTFDQDLMYKYGVALGEEYYAKGINVALGPVAGPLGRMARGGRNWEGLSNDPYLAGAGLGAITKGIQDRGVIATPKHWLFNEQEYRRTVTDAGEAMSSDVDDRTLHELYAFPFMDALREGAGAVLCGYNRVNQSYSCQNSKLLNGILKTELGFEGFVVSDWDGQHTGVASANAGLDIVMPDGGYWGQNLTEAVTNGSVSTDRLDDMATRVLASFHLLNQEYSYPLPSIYTSTQKHFAVDAQRFDHADLIHEIGAAGTILVKNVNGTLPFKKPRYLAVYGYDAVVKASPWENYLRFGGGYEVNFGWNTLNGTQITGGGSGSNTPSYVIDPFMALSERIRKERGVLRWDFWSENPSPAFSNAEHCLVFINSYASESFDRTTLKDEFSDNLVKNVATNCSSTIVIIHNAGIRVVDEWIDNPNVTAVIYAGLPGQETGRSIVSVLYGEVNPSGRLPYTVAKNESDYGTLLNSTISDDYFPSDNFTEGLFIDYRAFDKEGIEPQFEFGYGLSYTTFSYSALSTSLISSNDTAEWPDSSVQIVQGGHPELWDVVALVKANVENTGDVSGSEVAQLYVTIPFADTPIRQLRGFKRVGPLAPGESRQAVFVLTRRDLSVWDVAAQQWRLPRGDFDFFVGASSRDLRLNGTITI</sequence>
<dbReference type="Pfam" id="PF01915">
    <property type="entry name" value="Glyco_hydro_3_C"/>
    <property type="match status" value="1"/>
</dbReference>
<evidence type="ECO:0000256" key="1">
    <source>
        <dbReference type="ARBA" id="ARBA00000448"/>
    </source>
</evidence>
<evidence type="ECO:0000256" key="16">
    <source>
        <dbReference type="ARBA" id="ARBA00083231"/>
    </source>
</evidence>
<keyword evidence="10" id="KW-0325">Glycoprotein</keyword>
<evidence type="ECO:0000259" key="19">
    <source>
        <dbReference type="SMART" id="SM01217"/>
    </source>
</evidence>
<keyword evidence="12" id="KW-0326">Glycosidase</keyword>
<organism evidence="20 21">
    <name type="scientific">Gnomoniopsis smithogilvyi</name>
    <dbReference type="NCBI Taxonomy" id="1191159"/>
    <lineage>
        <taxon>Eukaryota</taxon>
        <taxon>Fungi</taxon>
        <taxon>Dikarya</taxon>
        <taxon>Ascomycota</taxon>
        <taxon>Pezizomycotina</taxon>
        <taxon>Sordariomycetes</taxon>
        <taxon>Sordariomycetidae</taxon>
        <taxon>Diaporthales</taxon>
        <taxon>Gnomoniaceae</taxon>
        <taxon>Gnomoniopsis</taxon>
    </lineage>
</organism>
<dbReference type="InterPro" id="IPR013783">
    <property type="entry name" value="Ig-like_fold"/>
</dbReference>
<comment type="subcellular location">
    <subcellularLocation>
        <location evidence="2">Secreted</location>
    </subcellularLocation>
</comment>
<evidence type="ECO:0000256" key="11">
    <source>
        <dbReference type="ARBA" id="ARBA00023277"/>
    </source>
</evidence>
<evidence type="ECO:0000256" key="15">
    <source>
        <dbReference type="ARBA" id="ARBA00078013"/>
    </source>
</evidence>